<accession>A0A8I1D9Y9</accession>
<keyword evidence="2" id="KW-1185">Reference proteome</keyword>
<name>A0A8I1D9Y9_RHOER</name>
<dbReference type="RefSeq" id="WP_197941942.1">
    <property type="nucleotide sequence ID" value="NZ_JAECSB010000085.1"/>
</dbReference>
<organism evidence="1 2">
    <name type="scientific">Rhodococcus erythropolis</name>
    <name type="common">Arthrobacter picolinophilus</name>
    <dbReference type="NCBI Taxonomy" id="1833"/>
    <lineage>
        <taxon>Bacteria</taxon>
        <taxon>Bacillati</taxon>
        <taxon>Actinomycetota</taxon>
        <taxon>Actinomycetes</taxon>
        <taxon>Mycobacteriales</taxon>
        <taxon>Nocardiaceae</taxon>
        <taxon>Rhodococcus</taxon>
        <taxon>Rhodococcus erythropolis group</taxon>
    </lineage>
</organism>
<sequence>MDIEHTKARISYLRTQLDVCKVHRIIPGDSTVEAAVSIAESLVAAVERVQAIAEHWSTCPKGDYDCHDCNYNRPEAGDLLLEALKLETPK</sequence>
<dbReference type="EMBL" id="JAECSB010000085">
    <property type="protein sequence ID" value="MBH5146324.1"/>
    <property type="molecule type" value="Genomic_DNA"/>
</dbReference>
<dbReference type="AlphaFoldDB" id="A0A8I1D9Y9"/>
<evidence type="ECO:0000313" key="1">
    <source>
        <dbReference type="EMBL" id="MBH5146324.1"/>
    </source>
</evidence>
<comment type="caution">
    <text evidence="1">The sequence shown here is derived from an EMBL/GenBank/DDBJ whole genome shotgun (WGS) entry which is preliminary data.</text>
</comment>
<gene>
    <name evidence="1" type="ORF">I3517_27345</name>
</gene>
<protein>
    <submittedName>
        <fullName evidence="1">Uncharacterized protein</fullName>
    </submittedName>
</protein>
<proteinExistence type="predicted"/>
<reference evidence="1 2" key="1">
    <citation type="submission" date="2020-12" db="EMBL/GenBank/DDBJ databases">
        <title>Draft genome sequence of furan degrading bacterial strain FUR100.</title>
        <authorList>
            <person name="Woiski C."/>
        </authorList>
    </citation>
    <scope>NUCLEOTIDE SEQUENCE [LARGE SCALE GENOMIC DNA]</scope>
    <source>
        <strain evidence="1 2">FUR100</strain>
    </source>
</reference>
<evidence type="ECO:0000313" key="2">
    <source>
        <dbReference type="Proteomes" id="UP000627573"/>
    </source>
</evidence>
<dbReference type="Proteomes" id="UP000627573">
    <property type="component" value="Unassembled WGS sequence"/>
</dbReference>